<organism evidence="12 13">
    <name type="scientific">Bifidobacterium pullorum subsp. saeculare</name>
    <dbReference type="NCBI Taxonomy" id="78257"/>
    <lineage>
        <taxon>Bacteria</taxon>
        <taxon>Bacillati</taxon>
        <taxon>Actinomycetota</taxon>
        <taxon>Actinomycetes</taxon>
        <taxon>Bifidobacteriales</taxon>
        <taxon>Bifidobacteriaceae</taxon>
        <taxon>Bifidobacterium</taxon>
    </lineage>
</organism>
<feature type="non-terminal residue" evidence="12">
    <location>
        <position position="1"/>
    </location>
</feature>
<sequence length="143" mass="16146">AVTIATNMAGRGVDIKLGGNPATEEQYEEVKKLGGLFVIGTERHEARRIDNQLRGRAGRQGDPGETQFFVSLEDSLMRIFASDVIKRVMGTFKIPEDEPIYNGMITKSLERAQTRIEEINFDSRKHILAYDDILNGQRKSVYE</sequence>
<dbReference type="PANTHER" id="PTHR30612:SF0">
    <property type="entry name" value="CHLOROPLAST PROTEIN-TRANSPORTING ATPASE"/>
    <property type="match status" value="1"/>
</dbReference>
<evidence type="ECO:0000256" key="9">
    <source>
        <dbReference type="ARBA" id="ARBA00023010"/>
    </source>
</evidence>
<keyword evidence="13" id="KW-1185">Reference proteome</keyword>
<evidence type="ECO:0000259" key="11">
    <source>
        <dbReference type="PROSITE" id="PS51196"/>
    </source>
</evidence>
<dbReference type="SUPFAM" id="SSF81886">
    <property type="entry name" value="Helical scaffold and wing domains of SecA"/>
    <property type="match status" value="1"/>
</dbReference>
<evidence type="ECO:0000313" key="12">
    <source>
        <dbReference type="EMBL" id="MBM6700697.1"/>
    </source>
</evidence>
<dbReference type="EMBL" id="JACLYU010000283">
    <property type="protein sequence ID" value="MBM6700697.1"/>
    <property type="molecule type" value="Genomic_DNA"/>
</dbReference>
<keyword evidence="9" id="KW-0811">Translocation</keyword>
<keyword evidence="10" id="KW-0472">Membrane</keyword>
<dbReference type="Pfam" id="PF07516">
    <property type="entry name" value="SecA_SW"/>
    <property type="match status" value="1"/>
</dbReference>
<comment type="caution">
    <text evidence="12">The sequence shown here is derived from an EMBL/GenBank/DDBJ whole genome shotgun (WGS) entry which is preliminary data.</text>
</comment>
<dbReference type="InterPro" id="IPR014018">
    <property type="entry name" value="SecA_motor_DEAD"/>
</dbReference>
<dbReference type="GO" id="GO:0005524">
    <property type="term" value="F:ATP binding"/>
    <property type="evidence" value="ECO:0007669"/>
    <property type="project" value="UniProtKB-KW"/>
</dbReference>
<dbReference type="InterPro" id="IPR020937">
    <property type="entry name" value="SecA_CS"/>
</dbReference>
<dbReference type="Gene3D" id="3.40.50.300">
    <property type="entry name" value="P-loop containing nucleotide triphosphate hydrolases"/>
    <property type="match status" value="2"/>
</dbReference>
<dbReference type="GO" id="GO:0031522">
    <property type="term" value="C:cell envelope Sec protein transport complex"/>
    <property type="evidence" value="ECO:0007669"/>
    <property type="project" value="TreeGrafter"/>
</dbReference>
<gene>
    <name evidence="12" type="ORF">H7U32_10495</name>
</gene>
<dbReference type="GO" id="GO:0006605">
    <property type="term" value="P:protein targeting"/>
    <property type="evidence" value="ECO:0007669"/>
    <property type="project" value="InterPro"/>
</dbReference>
<evidence type="ECO:0000256" key="5">
    <source>
        <dbReference type="ARBA" id="ARBA00022741"/>
    </source>
</evidence>
<dbReference type="AlphaFoldDB" id="A0A939B987"/>
<accession>A0A939B987</accession>
<dbReference type="GO" id="GO:0005886">
    <property type="term" value="C:plasma membrane"/>
    <property type="evidence" value="ECO:0007669"/>
    <property type="project" value="TreeGrafter"/>
</dbReference>
<dbReference type="PROSITE" id="PS51196">
    <property type="entry name" value="SECA_MOTOR_DEAD"/>
    <property type="match status" value="1"/>
</dbReference>
<evidence type="ECO:0000256" key="2">
    <source>
        <dbReference type="ARBA" id="ARBA00007650"/>
    </source>
</evidence>
<comment type="subcellular location">
    <subcellularLocation>
        <location evidence="1">Membrane</location>
        <topology evidence="1">Peripheral membrane protein</topology>
    </subcellularLocation>
</comment>
<dbReference type="InterPro" id="IPR011116">
    <property type="entry name" value="SecA_Wing/Scaffold"/>
</dbReference>
<evidence type="ECO:0000256" key="6">
    <source>
        <dbReference type="ARBA" id="ARBA00022840"/>
    </source>
</evidence>
<evidence type="ECO:0000256" key="8">
    <source>
        <dbReference type="ARBA" id="ARBA00022967"/>
    </source>
</evidence>
<evidence type="ECO:0000313" key="13">
    <source>
        <dbReference type="Proteomes" id="UP000718821"/>
    </source>
</evidence>
<dbReference type="InterPro" id="IPR036266">
    <property type="entry name" value="SecA_Wing/Scaffold_sf"/>
</dbReference>
<dbReference type="GO" id="GO:0017038">
    <property type="term" value="P:protein import"/>
    <property type="evidence" value="ECO:0007669"/>
    <property type="project" value="InterPro"/>
</dbReference>
<dbReference type="GO" id="GO:0005829">
    <property type="term" value="C:cytosol"/>
    <property type="evidence" value="ECO:0007669"/>
    <property type="project" value="TreeGrafter"/>
</dbReference>
<comment type="similarity">
    <text evidence="2">Belongs to the SecA family.</text>
</comment>
<evidence type="ECO:0000256" key="10">
    <source>
        <dbReference type="ARBA" id="ARBA00023136"/>
    </source>
</evidence>
<name>A0A939B987_9BIFI</name>
<dbReference type="InterPro" id="IPR044722">
    <property type="entry name" value="SecA_SF2_C"/>
</dbReference>
<dbReference type="PROSITE" id="PS01312">
    <property type="entry name" value="SECA"/>
    <property type="match status" value="1"/>
</dbReference>
<feature type="domain" description="SecA family profile" evidence="11">
    <location>
        <begin position="1"/>
        <end position="101"/>
    </location>
</feature>
<dbReference type="PANTHER" id="PTHR30612">
    <property type="entry name" value="SECA INNER MEMBRANE COMPONENT OF SEC PROTEIN SECRETION SYSTEM"/>
    <property type="match status" value="1"/>
</dbReference>
<keyword evidence="7" id="KW-0653">Protein transport</keyword>
<dbReference type="FunFam" id="3.40.50.300:FF:000429">
    <property type="entry name" value="Preprotein translocase subunit SecA"/>
    <property type="match status" value="1"/>
</dbReference>
<dbReference type="GO" id="GO:0043952">
    <property type="term" value="P:protein transport by the Sec complex"/>
    <property type="evidence" value="ECO:0007669"/>
    <property type="project" value="TreeGrafter"/>
</dbReference>
<dbReference type="InterPro" id="IPR027417">
    <property type="entry name" value="P-loop_NTPase"/>
</dbReference>
<reference evidence="12" key="2">
    <citation type="journal article" date="2021" name="Sci. Rep.">
        <title>The distribution of antibiotic resistance genes in chicken gut microbiota commensals.</title>
        <authorList>
            <person name="Juricova H."/>
            <person name="Matiasovicova J."/>
            <person name="Kubasova T."/>
            <person name="Cejkova D."/>
            <person name="Rychlik I."/>
        </authorList>
    </citation>
    <scope>NUCLEOTIDE SEQUENCE</scope>
    <source>
        <strain evidence="12">An836</strain>
    </source>
</reference>
<evidence type="ECO:0000256" key="7">
    <source>
        <dbReference type="ARBA" id="ARBA00022927"/>
    </source>
</evidence>
<dbReference type="Proteomes" id="UP000718821">
    <property type="component" value="Unassembled WGS sequence"/>
</dbReference>
<evidence type="ECO:0000256" key="1">
    <source>
        <dbReference type="ARBA" id="ARBA00004170"/>
    </source>
</evidence>
<dbReference type="SUPFAM" id="SSF52540">
    <property type="entry name" value="P-loop containing nucleoside triphosphate hydrolases"/>
    <property type="match status" value="1"/>
</dbReference>
<dbReference type="GO" id="GO:0006886">
    <property type="term" value="P:intracellular protein transport"/>
    <property type="evidence" value="ECO:0007669"/>
    <property type="project" value="InterPro"/>
</dbReference>
<reference evidence="12" key="1">
    <citation type="submission" date="2020-08" db="EMBL/GenBank/DDBJ databases">
        <authorList>
            <person name="Cejkova D."/>
            <person name="Kubasova T."/>
            <person name="Jahodarova E."/>
            <person name="Rychlik I."/>
        </authorList>
    </citation>
    <scope>NUCLEOTIDE SEQUENCE</scope>
    <source>
        <strain evidence="12">An836</strain>
    </source>
</reference>
<dbReference type="InterPro" id="IPR000185">
    <property type="entry name" value="SecA"/>
</dbReference>
<keyword evidence="3" id="KW-0813">Transport</keyword>
<dbReference type="Gene3D" id="1.10.3060.10">
    <property type="entry name" value="Helical scaffold and wing domains of SecA"/>
    <property type="match status" value="1"/>
</dbReference>
<keyword evidence="6" id="KW-0067">ATP-binding</keyword>
<feature type="non-terminal residue" evidence="12">
    <location>
        <position position="143"/>
    </location>
</feature>
<proteinExistence type="inferred from homology"/>
<keyword evidence="5" id="KW-0547">Nucleotide-binding</keyword>
<keyword evidence="4" id="KW-1003">Cell membrane</keyword>
<evidence type="ECO:0000256" key="3">
    <source>
        <dbReference type="ARBA" id="ARBA00022448"/>
    </source>
</evidence>
<dbReference type="Pfam" id="PF21090">
    <property type="entry name" value="P-loop_SecA"/>
    <property type="match status" value="1"/>
</dbReference>
<evidence type="ECO:0000256" key="4">
    <source>
        <dbReference type="ARBA" id="ARBA00022475"/>
    </source>
</evidence>
<protein>
    <submittedName>
        <fullName evidence="12">Preprotein translocase subunit SecA</fullName>
    </submittedName>
</protein>
<keyword evidence="8" id="KW-1278">Translocase</keyword>